<name>A0ACC0DMA9_9PEZI</name>
<protein>
    <submittedName>
        <fullName evidence="1">Uncharacterized protein</fullName>
    </submittedName>
</protein>
<comment type="caution">
    <text evidence="1">The sequence shown here is derived from an EMBL/GenBank/DDBJ whole genome shotgun (WGS) entry which is preliminary data.</text>
</comment>
<dbReference type="EMBL" id="MU394280">
    <property type="protein sequence ID" value="KAI6093641.1"/>
    <property type="molecule type" value="Genomic_DNA"/>
</dbReference>
<evidence type="ECO:0000313" key="2">
    <source>
        <dbReference type="Proteomes" id="UP001497680"/>
    </source>
</evidence>
<proteinExistence type="predicted"/>
<evidence type="ECO:0000313" key="1">
    <source>
        <dbReference type="EMBL" id="KAI6093641.1"/>
    </source>
</evidence>
<sequence>MFQPPDNRTAQEVQDALSAIYQQQSNGQWWRFMDLCDIRYRNRIDVALCAEYNPETRYITLDDETIFEDWYERIGVPHEVASTDPDWYMPFKKWMMCTARGWYRLIPRPVLPPRIKPEQFGHPIGEKILVNFFTIVRSRIRRNVKYFWWSDLTCQTINNCLNADFIEFMGNERVGTFLRQKHICYALYGDTAVLGEDNYGDALRSFIKAPPVHKSFREYVNSYLQNETETSNLVVENPDWATIQRTLGSMNRQEGIAEYGQLFEDDPQELKGGWKHEDHACRFILCVYEFLEYAALHVESPDWLEQGFLRYAFSSTYSVDREDKYFFGWALLILLQKSWQHNREYPKWNYDEVLAPVLYEDWDGGDRVNFRITELGAVDLNPETEWEITEFPNTCEIQHGREMGAVNARMAAEYENPTYESDTDLWE</sequence>
<dbReference type="Proteomes" id="UP001497680">
    <property type="component" value="Unassembled WGS sequence"/>
</dbReference>
<gene>
    <name evidence="1" type="ORF">F4821DRAFT_274151</name>
</gene>
<organism evidence="1 2">
    <name type="scientific">Hypoxylon rubiginosum</name>
    <dbReference type="NCBI Taxonomy" id="110542"/>
    <lineage>
        <taxon>Eukaryota</taxon>
        <taxon>Fungi</taxon>
        <taxon>Dikarya</taxon>
        <taxon>Ascomycota</taxon>
        <taxon>Pezizomycotina</taxon>
        <taxon>Sordariomycetes</taxon>
        <taxon>Xylariomycetidae</taxon>
        <taxon>Xylariales</taxon>
        <taxon>Hypoxylaceae</taxon>
        <taxon>Hypoxylon</taxon>
    </lineage>
</organism>
<accession>A0ACC0DMA9</accession>
<keyword evidence="2" id="KW-1185">Reference proteome</keyword>
<reference evidence="1 2" key="1">
    <citation type="journal article" date="2022" name="New Phytol.">
        <title>Ecological generalism drives hyperdiversity of secondary metabolite gene clusters in xylarialean endophytes.</title>
        <authorList>
            <person name="Franco M.E.E."/>
            <person name="Wisecaver J.H."/>
            <person name="Arnold A.E."/>
            <person name="Ju Y.M."/>
            <person name="Slot J.C."/>
            <person name="Ahrendt S."/>
            <person name="Moore L.P."/>
            <person name="Eastman K.E."/>
            <person name="Scott K."/>
            <person name="Konkel Z."/>
            <person name="Mondo S.J."/>
            <person name="Kuo A."/>
            <person name="Hayes R.D."/>
            <person name="Haridas S."/>
            <person name="Andreopoulos B."/>
            <person name="Riley R."/>
            <person name="LaButti K."/>
            <person name="Pangilinan J."/>
            <person name="Lipzen A."/>
            <person name="Amirebrahimi M."/>
            <person name="Yan J."/>
            <person name="Adam C."/>
            <person name="Keymanesh K."/>
            <person name="Ng V."/>
            <person name="Louie K."/>
            <person name="Northen T."/>
            <person name="Drula E."/>
            <person name="Henrissat B."/>
            <person name="Hsieh H.M."/>
            <person name="Youens-Clark K."/>
            <person name="Lutzoni F."/>
            <person name="Miadlikowska J."/>
            <person name="Eastwood D.C."/>
            <person name="Hamelin R.C."/>
            <person name="Grigoriev I.V."/>
            <person name="U'Ren J.M."/>
        </authorList>
    </citation>
    <scope>NUCLEOTIDE SEQUENCE [LARGE SCALE GENOMIC DNA]</scope>
    <source>
        <strain evidence="1 2">ER1909</strain>
    </source>
</reference>